<feature type="domain" description="HTH merR-type" evidence="4">
    <location>
        <begin position="10"/>
        <end position="79"/>
    </location>
</feature>
<keyword evidence="3" id="KW-0804">Transcription</keyword>
<dbReference type="SMART" id="SM00422">
    <property type="entry name" value="HTH_MERR"/>
    <property type="match status" value="1"/>
</dbReference>
<dbReference type="Proteomes" id="UP000619761">
    <property type="component" value="Unassembled WGS sequence"/>
</dbReference>
<keyword evidence="2" id="KW-0238">DNA-binding</keyword>
<dbReference type="InterPro" id="IPR009061">
    <property type="entry name" value="DNA-bd_dom_put_sf"/>
</dbReference>
<dbReference type="InterPro" id="IPR047057">
    <property type="entry name" value="MerR_fam"/>
</dbReference>
<gene>
    <name evidence="5" type="ORF">GCM10011613_15080</name>
</gene>
<sequence>MNDNQRTTAAIPIREISRLTGVNSVTLRAWERRYGLIKPLRTHKGHRLYRREDVELVKKIQVWLARGLAIGKVSELLDSNQFSYELSLENIWHSYLVELLSLMSELNLGKLDAWFNQLFSVYPTDLIADQLIIPALDSLSDDIYGNAIKKSILTNRLSEYLMMLTQHQRQQSKRNRVAIVQLTAENNSLLNVLLHYGLTSQQFQSELIGLTTASEIVFAVKQLNLDAIVVYNETCSSLADFQNSLQQLVQKISVPILVGGSVALAINAESTAYLHIVRKAGLQTVFSALNSIFPADTETIQVEL</sequence>
<name>A0ABQ3B0A5_9GAMM</name>
<evidence type="ECO:0000259" key="4">
    <source>
        <dbReference type="PROSITE" id="PS50937"/>
    </source>
</evidence>
<keyword evidence="6" id="KW-1185">Reference proteome</keyword>
<proteinExistence type="predicted"/>
<dbReference type="PANTHER" id="PTHR30204">
    <property type="entry name" value="REDOX-CYCLING DRUG-SENSING TRANSCRIPTIONAL ACTIVATOR SOXR"/>
    <property type="match status" value="1"/>
</dbReference>
<evidence type="ECO:0000256" key="3">
    <source>
        <dbReference type="ARBA" id="ARBA00023163"/>
    </source>
</evidence>
<evidence type="ECO:0000256" key="1">
    <source>
        <dbReference type="ARBA" id="ARBA00023015"/>
    </source>
</evidence>
<dbReference type="CDD" id="cd01104">
    <property type="entry name" value="HTH_MlrA-CarA"/>
    <property type="match status" value="1"/>
</dbReference>
<dbReference type="PROSITE" id="PS50937">
    <property type="entry name" value="HTH_MERR_2"/>
    <property type="match status" value="1"/>
</dbReference>
<organism evidence="5 6">
    <name type="scientific">Cellvibrio zantedeschiae</name>
    <dbReference type="NCBI Taxonomy" id="1237077"/>
    <lineage>
        <taxon>Bacteria</taxon>
        <taxon>Pseudomonadati</taxon>
        <taxon>Pseudomonadota</taxon>
        <taxon>Gammaproteobacteria</taxon>
        <taxon>Cellvibrionales</taxon>
        <taxon>Cellvibrionaceae</taxon>
        <taxon>Cellvibrio</taxon>
    </lineage>
</organism>
<protein>
    <submittedName>
        <fullName evidence="5">MerR family transcriptional regulator</fullName>
    </submittedName>
</protein>
<dbReference type="Gene3D" id="1.10.1660.10">
    <property type="match status" value="1"/>
</dbReference>
<dbReference type="EMBL" id="BMYZ01000001">
    <property type="protein sequence ID" value="GGY71349.1"/>
    <property type="molecule type" value="Genomic_DNA"/>
</dbReference>
<comment type="caution">
    <text evidence="5">The sequence shown here is derived from an EMBL/GenBank/DDBJ whole genome shotgun (WGS) entry which is preliminary data.</text>
</comment>
<dbReference type="InterPro" id="IPR000551">
    <property type="entry name" value="MerR-type_HTH_dom"/>
</dbReference>
<reference evidence="6" key="1">
    <citation type="journal article" date="2019" name="Int. J. Syst. Evol. Microbiol.">
        <title>The Global Catalogue of Microorganisms (GCM) 10K type strain sequencing project: providing services to taxonomists for standard genome sequencing and annotation.</title>
        <authorList>
            <consortium name="The Broad Institute Genomics Platform"/>
            <consortium name="The Broad Institute Genome Sequencing Center for Infectious Disease"/>
            <person name="Wu L."/>
            <person name="Ma J."/>
        </authorList>
    </citation>
    <scope>NUCLEOTIDE SEQUENCE [LARGE SCALE GENOMIC DNA]</scope>
    <source>
        <strain evidence="6">KCTC 32239</strain>
    </source>
</reference>
<accession>A0ABQ3B0A5</accession>
<evidence type="ECO:0000256" key="2">
    <source>
        <dbReference type="ARBA" id="ARBA00023125"/>
    </source>
</evidence>
<evidence type="ECO:0000313" key="6">
    <source>
        <dbReference type="Proteomes" id="UP000619761"/>
    </source>
</evidence>
<dbReference type="Pfam" id="PF13411">
    <property type="entry name" value="MerR_1"/>
    <property type="match status" value="1"/>
</dbReference>
<evidence type="ECO:0000313" key="5">
    <source>
        <dbReference type="EMBL" id="GGY71349.1"/>
    </source>
</evidence>
<dbReference type="RefSeq" id="WP_189417205.1">
    <property type="nucleotide sequence ID" value="NZ_BMYZ01000001.1"/>
</dbReference>
<dbReference type="PANTHER" id="PTHR30204:SF67">
    <property type="entry name" value="HTH-TYPE TRANSCRIPTIONAL REGULATOR MLRA-RELATED"/>
    <property type="match status" value="1"/>
</dbReference>
<keyword evidence="1" id="KW-0805">Transcription regulation</keyword>
<dbReference type="SUPFAM" id="SSF46955">
    <property type="entry name" value="Putative DNA-binding domain"/>
    <property type="match status" value="1"/>
</dbReference>